<evidence type="ECO:0000313" key="2">
    <source>
        <dbReference type="Proteomes" id="UP000069272"/>
    </source>
</evidence>
<dbReference type="VEuPathDB" id="VectorBase:AALB20_032162"/>
<accession>A0A182FE92</accession>
<evidence type="ECO:0000313" key="1">
    <source>
        <dbReference type="EnsemblMetazoa" id="AALB004833-PA"/>
    </source>
</evidence>
<dbReference type="STRING" id="7167.A0A182FE92"/>
<dbReference type="VEuPathDB" id="VectorBase:AALB20_026845"/>
<dbReference type="Proteomes" id="UP000069272">
    <property type="component" value="Chromosome 3L"/>
</dbReference>
<dbReference type="EnsemblMetazoa" id="AALB004833-RA">
    <property type="protein sequence ID" value="AALB004833-PA"/>
    <property type="gene ID" value="AALB004833"/>
</dbReference>
<dbReference type="VEuPathDB" id="VectorBase:AALB004833"/>
<reference evidence="1" key="2">
    <citation type="submission" date="2022-08" db="UniProtKB">
        <authorList>
            <consortium name="EnsemblMetazoa"/>
        </authorList>
    </citation>
    <scope>IDENTIFICATION</scope>
    <source>
        <strain evidence="1">STECLA/ALBI9_A</strain>
    </source>
</reference>
<reference evidence="1 2" key="1">
    <citation type="journal article" date="2017" name="G3 (Bethesda)">
        <title>The Physical Genome Mapping of Anopheles albimanus Corrected Scaffold Misassemblies and Identified Interarm Rearrangements in Genus Anopheles.</title>
        <authorList>
            <person name="Artemov G.N."/>
            <person name="Peery A.N."/>
            <person name="Jiang X."/>
            <person name="Tu Z."/>
            <person name="Stegniy V.N."/>
            <person name="Sharakhova M.V."/>
            <person name="Sharakhov I.V."/>
        </authorList>
    </citation>
    <scope>NUCLEOTIDE SEQUENCE [LARGE SCALE GENOMIC DNA]</scope>
    <source>
        <strain evidence="1 2">ALBI9_A</strain>
    </source>
</reference>
<dbReference type="PANTHER" id="PTHR33053:SF9">
    <property type="entry name" value="AGAP000105-PA"/>
    <property type="match status" value="1"/>
</dbReference>
<sequence length="550" mass="63435">ILRHKIQATDLPKEAKTLLRTARKPSPNIYDVENGQMWYRGVKASLMSAFSQATKPMKLSLHVNIDGISVWKNSRQQFWPILIAIYEFPRFPALPVAIFVGDSKPANVEWFLREFIEELKEISANGLYINGHAMEVKVRCIICDSPARAFIKGIMSYNSKHGCLKCEVVGKYSSLTRTVYFQANNDALRTDKLFRANAYKMHQKNFTPLAEIPDLDLIQDIVVADRLHLIDLGVTKKLLSSWTRGKSVVKFSWSQQQHINMMLQNIQLPTDFHRKVRSLDNVGFWKGSEYSSFLHYASIAVLADVLPPNFYNHFLIYFCAITLFSSTYYRNRWPLARKMLFIFVNNFEVLYGADFVSSNVHNLLHVANDVDRFGALASFSTYPFENALRILKSFVRSGWRVLEQTVNRITEFEQESLLEWRDNAQTCYPHSKKTNNREILYLDVDFFVINTSRDCWCLTKGNTIVQFLKTVGESDIVGMAMQRTQIAFGVLSHEMPFNSDTIHIFIANLDDLSTNCNTYKCSDIRCKLAAIPTSRTKHYMFIPVIHTLRE</sequence>
<protein>
    <recommendedName>
        <fullName evidence="3">Transposase domain-containing protein</fullName>
    </recommendedName>
</protein>
<organism evidence="1 2">
    <name type="scientific">Anopheles albimanus</name>
    <name type="common">New world malaria mosquito</name>
    <dbReference type="NCBI Taxonomy" id="7167"/>
    <lineage>
        <taxon>Eukaryota</taxon>
        <taxon>Metazoa</taxon>
        <taxon>Ecdysozoa</taxon>
        <taxon>Arthropoda</taxon>
        <taxon>Hexapoda</taxon>
        <taxon>Insecta</taxon>
        <taxon>Pterygota</taxon>
        <taxon>Neoptera</taxon>
        <taxon>Endopterygota</taxon>
        <taxon>Diptera</taxon>
        <taxon>Nematocera</taxon>
        <taxon>Culicoidea</taxon>
        <taxon>Culicidae</taxon>
        <taxon>Anophelinae</taxon>
        <taxon>Anopheles</taxon>
    </lineage>
</organism>
<name>A0A182FE92_ANOAL</name>
<dbReference type="PANTHER" id="PTHR33053">
    <property type="entry name" value="PROTEIN, PUTATIVE-RELATED"/>
    <property type="match status" value="1"/>
</dbReference>
<dbReference type="AlphaFoldDB" id="A0A182FE92"/>
<proteinExistence type="predicted"/>
<keyword evidence="2" id="KW-1185">Reference proteome</keyword>
<evidence type="ECO:0008006" key="3">
    <source>
        <dbReference type="Google" id="ProtNLM"/>
    </source>
</evidence>